<evidence type="ECO:0000259" key="1">
    <source>
        <dbReference type="Pfam" id="PF04326"/>
    </source>
</evidence>
<dbReference type="OrthoDB" id="9789524at2"/>
<name>A0A2L0EPM4_SORCE</name>
<proteinExistence type="predicted"/>
<accession>A0A2L0EPM4</accession>
<dbReference type="InterPro" id="IPR038461">
    <property type="entry name" value="Schlafen_AlbA_2_dom_sf"/>
</dbReference>
<sequence length="399" mass="44699">MNSEELRELLKCEDDRTEWKLSAKDADKILPAICALANDLGDSRRPGYLLIGVDPKTGRVADLGQRGPALDQEQQSLASRLQSSRLWPTPAFDIQLHELDGKTLLVVRVDPYPVPPIVTVDGMPWVRRAATTVRATPADQDRLRERRPLKTQPFDVRPLAGATVEDLDMPALEERYEAAREDVDDPDVFPSFEAWLTQVQLGAPLQGTWTPNPTAILVFGRSPQSFFPGAKVELVRYAGEDIDGPIAFRRTATGTLPQQLDVLWAQMSAHVTEIPAPADGIRAPFVPDYPLEALKEMARNIVQHRQYEGTNAPARIEWFEDRIELSNPGGPFGRASEGEFGSNSDYRNPMVTDWLKQLGYVEQLGRGIRRVRKHLAKNGNPEIEVEVDGFTRVIVRRRV</sequence>
<reference evidence="2 3" key="1">
    <citation type="submission" date="2015-09" db="EMBL/GenBank/DDBJ databases">
        <title>Sorangium comparison.</title>
        <authorList>
            <person name="Zaburannyi N."/>
            <person name="Bunk B."/>
            <person name="Overmann J."/>
            <person name="Mueller R."/>
        </authorList>
    </citation>
    <scope>NUCLEOTIDE SEQUENCE [LARGE SCALE GENOMIC DNA]</scope>
    <source>
        <strain evidence="2 3">So ce26</strain>
    </source>
</reference>
<dbReference type="EMBL" id="CP012673">
    <property type="protein sequence ID" value="AUX41249.1"/>
    <property type="molecule type" value="Genomic_DNA"/>
</dbReference>
<gene>
    <name evidence="2" type="primary">ompR</name>
    <name evidence="2" type="ORF">SOCE26_026590</name>
</gene>
<dbReference type="Pfam" id="PF04326">
    <property type="entry name" value="SLFN_AlbA_2"/>
    <property type="match status" value="1"/>
</dbReference>
<dbReference type="Gene3D" id="3.30.950.30">
    <property type="entry name" value="Schlafen, AAA domain"/>
    <property type="match status" value="1"/>
</dbReference>
<evidence type="ECO:0000313" key="3">
    <source>
        <dbReference type="Proteomes" id="UP000238348"/>
    </source>
</evidence>
<dbReference type="RefSeq" id="WP_104979283.1">
    <property type="nucleotide sequence ID" value="NZ_CP012673.1"/>
</dbReference>
<dbReference type="Proteomes" id="UP000238348">
    <property type="component" value="Chromosome"/>
</dbReference>
<dbReference type="InterPro" id="IPR038475">
    <property type="entry name" value="RecG_C_sf"/>
</dbReference>
<dbReference type="Pfam" id="PF13749">
    <property type="entry name" value="HATPase_c_4"/>
    <property type="match status" value="1"/>
</dbReference>
<evidence type="ECO:0000313" key="2">
    <source>
        <dbReference type="EMBL" id="AUX41249.1"/>
    </source>
</evidence>
<dbReference type="AlphaFoldDB" id="A0A2L0EPM4"/>
<dbReference type="PANTHER" id="PTHR30595">
    <property type="entry name" value="GLPR-RELATED TRANSCRIPTIONAL REPRESSOR"/>
    <property type="match status" value="1"/>
</dbReference>
<dbReference type="PANTHER" id="PTHR30595:SF6">
    <property type="entry name" value="SCHLAFEN ALBA-2 DOMAIN-CONTAINING PROTEIN"/>
    <property type="match status" value="1"/>
</dbReference>
<feature type="domain" description="Schlafen AlbA-2" evidence="1">
    <location>
        <begin position="13"/>
        <end position="135"/>
    </location>
</feature>
<dbReference type="Gene3D" id="3.30.565.60">
    <property type="match status" value="1"/>
</dbReference>
<dbReference type="InterPro" id="IPR007421">
    <property type="entry name" value="Schlafen_AlbA_2_dom"/>
</dbReference>
<protein>
    <submittedName>
        <fullName evidence="2">Transcriptional regulator</fullName>
    </submittedName>
</protein>
<organism evidence="2 3">
    <name type="scientific">Sorangium cellulosum</name>
    <name type="common">Polyangium cellulosum</name>
    <dbReference type="NCBI Taxonomy" id="56"/>
    <lineage>
        <taxon>Bacteria</taxon>
        <taxon>Pseudomonadati</taxon>
        <taxon>Myxococcota</taxon>
        <taxon>Polyangia</taxon>
        <taxon>Polyangiales</taxon>
        <taxon>Polyangiaceae</taxon>
        <taxon>Sorangium</taxon>
    </lineage>
</organism>